<dbReference type="EMBL" id="CYZT01000048">
    <property type="protein sequence ID" value="CUO13019.1"/>
    <property type="molecule type" value="Genomic_DNA"/>
</dbReference>
<evidence type="ECO:0000313" key="2">
    <source>
        <dbReference type="Proteomes" id="UP000095746"/>
    </source>
</evidence>
<dbReference type="AlphaFoldDB" id="A0A174CLD2"/>
<proteinExistence type="predicted"/>
<accession>A0A174CLD2</accession>
<dbReference type="Proteomes" id="UP000095746">
    <property type="component" value="Unassembled WGS sequence"/>
</dbReference>
<name>A0A174CLD2_FLAPL</name>
<evidence type="ECO:0000313" key="1">
    <source>
        <dbReference type="EMBL" id="CUO13019.1"/>
    </source>
</evidence>
<protein>
    <submittedName>
        <fullName evidence="1">Uncharacterized protein</fullName>
    </submittedName>
</protein>
<sequence length="58" mass="6474">MPRGDSVSRIMDTRKGTCEVRVLKNCYAPTAYRCIVTDDCNDRVLTASARVGMGMLFQ</sequence>
<gene>
    <name evidence="1" type="ORF">ERS852411_01018</name>
</gene>
<organism evidence="1 2">
    <name type="scientific">Flavonifractor plautii</name>
    <name type="common">Fusobacterium plautii</name>
    <dbReference type="NCBI Taxonomy" id="292800"/>
    <lineage>
        <taxon>Bacteria</taxon>
        <taxon>Bacillati</taxon>
        <taxon>Bacillota</taxon>
        <taxon>Clostridia</taxon>
        <taxon>Eubacteriales</taxon>
        <taxon>Oscillospiraceae</taxon>
        <taxon>Flavonifractor</taxon>
    </lineage>
</organism>
<reference evidence="1 2" key="1">
    <citation type="submission" date="2015-09" db="EMBL/GenBank/DDBJ databases">
        <authorList>
            <consortium name="Pathogen Informatics"/>
        </authorList>
    </citation>
    <scope>NUCLEOTIDE SEQUENCE [LARGE SCALE GENOMIC DNA]</scope>
    <source>
        <strain evidence="1 2">2789STDY5608854</strain>
    </source>
</reference>